<proteinExistence type="predicted"/>
<dbReference type="EMBL" id="VUJU01007626">
    <property type="protein sequence ID" value="KAF0742809.1"/>
    <property type="molecule type" value="Genomic_DNA"/>
</dbReference>
<keyword evidence="2" id="KW-1185">Reference proteome</keyword>
<dbReference type="PANTHER" id="PTHR33053:SF24">
    <property type="entry name" value="TRANSPOSASE DOMAIN-CONTAINING PROTEIN"/>
    <property type="match status" value="1"/>
</dbReference>
<dbReference type="PANTHER" id="PTHR33053">
    <property type="entry name" value="PROTEIN, PUTATIVE-RELATED"/>
    <property type="match status" value="1"/>
</dbReference>
<evidence type="ECO:0008006" key="3">
    <source>
        <dbReference type="Google" id="ProtNLM"/>
    </source>
</evidence>
<organism evidence="1 2">
    <name type="scientific">Aphis craccivora</name>
    <name type="common">Cowpea aphid</name>
    <dbReference type="NCBI Taxonomy" id="307492"/>
    <lineage>
        <taxon>Eukaryota</taxon>
        <taxon>Metazoa</taxon>
        <taxon>Ecdysozoa</taxon>
        <taxon>Arthropoda</taxon>
        <taxon>Hexapoda</taxon>
        <taxon>Insecta</taxon>
        <taxon>Pterygota</taxon>
        <taxon>Neoptera</taxon>
        <taxon>Paraneoptera</taxon>
        <taxon>Hemiptera</taxon>
        <taxon>Sternorrhyncha</taxon>
        <taxon>Aphidomorpha</taxon>
        <taxon>Aphidoidea</taxon>
        <taxon>Aphididae</taxon>
        <taxon>Aphidini</taxon>
        <taxon>Aphis</taxon>
        <taxon>Aphis</taxon>
    </lineage>
</organism>
<comment type="caution">
    <text evidence="1">The sequence shown here is derived from an EMBL/GenBank/DDBJ whole genome shotgun (WGS) entry which is preliminary data.</text>
</comment>
<dbReference type="Proteomes" id="UP000478052">
    <property type="component" value="Unassembled WGS sequence"/>
</dbReference>
<evidence type="ECO:0000313" key="2">
    <source>
        <dbReference type="Proteomes" id="UP000478052"/>
    </source>
</evidence>
<protein>
    <recommendedName>
        <fullName evidence="3">DUF4806 domain-containing protein</fullName>
    </recommendedName>
</protein>
<dbReference type="AlphaFoldDB" id="A0A6G0XR53"/>
<name>A0A6G0XR53_APHCR</name>
<sequence>MKKSFPLSYRSKKRRINEELEAHYKSLQDNSFFIDDSIDNINNSPSNLLHTTENNIVETNNNPNNNDFVSDDSLTNNINKSLKHSLNTENVDDLLNINTLIDDDFIFNTEKSFCFELADWSIQNKIPHTALNSLLLILRKHKCFSSLPKDARTILHTKPVELSKMRIVDPGKYYHFGIENGINRYFSTFNVIDHSSQEINLVIACMRSKSNVVFPVGLYFGTEKPHDSNVFLKDFIDEAKHLVNNGLVINNNIYKILLDVFCCDTPAKAFILKIKGHNGFSSCTRCGIEGEYKENQLCFPYCDMSNREAMQTNVVEIPGVNVVTSFSLDYMHLVTLGVMKKLLLLWIKGPLSVRLPSSKIKQLSYLSLSFKSEF</sequence>
<dbReference type="OrthoDB" id="10028922at2759"/>
<accession>A0A6G0XR53</accession>
<evidence type="ECO:0000313" key="1">
    <source>
        <dbReference type="EMBL" id="KAF0742809.1"/>
    </source>
</evidence>
<reference evidence="1 2" key="1">
    <citation type="submission" date="2019-08" db="EMBL/GenBank/DDBJ databases">
        <title>Whole genome of Aphis craccivora.</title>
        <authorList>
            <person name="Voronova N.V."/>
            <person name="Shulinski R.S."/>
            <person name="Bandarenka Y.V."/>
            <person name="Zhorov D.G."/>
            <person name="Warner D."/>
        </authorList>
    </citation>
    <scope>NUCLEOTIDE SEQUENCE [LARGE SCALE GENOMIC DNA]</scope>
    <source>
        <strain evidence="1">180601</strain>
        <tissue evidence="1">Whole Body</tissue>
    </source>
</reference>
<gene>
    <name evidence="1" type="ORF">FWK35_00033159</name>
</gene>
<feature type="non-terminal residue" evidence="1">
    <location>
        <position position="374"/>
    </location>
</feature>